<evidence type="ECO:0000313" key="6">
    <source>
        <dbReference type="EMBL" id="MCE5172764.1"/>
    </source>
</evidence>
<evidence type="ECO:0000256" key="5">
    <source>
        <dbReference type="SAM" id="SignalP"/>
    </source>
</evidence>
<feature type="region of interest" description="Disordered" evidence="4">
    <location>
        <begin position="30"/>
        <end position="54"/>
    </location>
</feature>
<dbReference type="Gene3D" id="3.40.190.10">
    <property type="entry name" value="Periplasmic binding protein-like II"/>
    <property type="match status" value="1"/>
</dbReference>
<evidence type="ECO:0000256" key="3">
    <source>
        <dbReference type="ARBA" id="ARBA00022729"/>
    </source>
</evidence>
<dbReference type="PANTHER" id="PTHR30061:SF50">
    <property type="entry name" value="MALTOSE_MALTODEXTRIN-BINDING PERIPLASMIC PROTEIN"/>
    <property type="match status" value="1"/>
</dbReference>
<name>A0ABS8YT08_9BACL</name>
<evidence type="ECO:0000313" key="7">
    <source>
        <dbReference type="Proteomes" id="UP001199916"/>
    </source>
</evidence>
<proteinExistence type="inferred from homology"/>
<protein>
    <submittedName>
        <fullName evidence="6">Sugar ABC transporter substrate-binding protein</fullName>
    </submittedName>
</protein>
<evidence type="ECO:0000256" key="1">
    <source>
        <dbReference type="ARBA" id="ARBA00008520"/>
    </source>
</evidence>
<dbReference type="Pfam" id="PF13416">
    <property type="entry name" value="SBP_bac_8"/>
    <property type="match status" value="1"/>
</dbReference>
<dbReference type="PROSITE" id="PS51257">
    <property type="entry name" value="PROKAR_LIPOPROTEIN"/>
    <property type="match status" value="1"/>
</dbReference>
<evidence type="ECO:0000256" key="2">
    <source>
        <dbReference type="ARBA" id="ARBA00022448"/>
    </source>
</evidence>
<reference evidence="6 7" key="1">
    <citation type="submission" date="2021-11" db="EMBL/GenBank/DDBJ databases">
        <title>Draft genome sequence of Paenibacillus profundus YoMME, a new Gram-positive bacteria with exoelectrogenic properties.</title>
        <authorList>
            <person name="Hubenova Y."/>
            <person name="Hubenova E."/>
            <person name="Manasiev Y."/>
            <person name="Peykov S."/>
            <person name="Mitov M."/>
        </authorList>
    </citation>
    <scope>NUCLEOTIDE SEQUENCE [LARGE SCALE GENOMIC DNA]</scope>
    <source>
        <strain evidence="6 7">YoMME</strain>
    </source>
</reference>
<dbReference type="PANTHER" id="PTHR30061">
    <property type="entry name" value="MALTOSE-BINDING PERIPLASMIC PROTEIN"/>
    <property type="match status" value="1"/>
</dbReference>
<feature type="signal peptide" evidence="5">
    <location>
        <begin position="1"/>
        <end position="21"/>
    </location>
</feature>
<feature type="chain" id="PRO_5045955381" evidence="5">
    <location>
        <begin position="22"/>
        <end position="442"/>
    </location>
</feature>
<dbReference type="SUPFAM" id="SSF53850">
    <property type="entry name" value="Periplasmic binding protein-like II"/>
    <property type="match status" value="1"/>
</dbReference>
<evidence type="ECO:0000256" key="4">
    <source>
        <dbReference type="SAM" id="MobiDB-lite"/>
    </source>
</evidence>
<dbReference type="EMBL" id="JAJNBZ010000034">
    <property type="protein sequence ID" value="MCE5172764.1"/>
    <property type="molecule type" value="Genomic_DNA"/>
</dbReference>
<keyword evidence="3 5" id="KW-0732">Signal</keyword>
<organism evidence="6 7">
    <name type="scientific">Paenibacillus profundus</name>
    <dbReference type="NCBI Taxonomy" id="1173085"/>
    <lineage>
        <taxon>Bacteria</taxon>
        <taxon>Bacillati</taxon>
        <taxon>Bacillota</taxon>
        <taxon>Bacilli</taxon>
        <taxon>Bacillales</taxon>
        <taxon>Paenibacillaceae</taxon>
        <taxon>Paenibacillus</taxon>
    </lineage>
</organism>
<dbReference type="InterPro" id="IPR006059">
    <property type="entry name" value="SBP"/>
</dbReference>
<sequence>MVKRTNILLLTLIFSLSMLLAACGSGGSNSGQGTDAGEAKSAGEQANSGQDAAGKKLSGNITVWIHPYVAEEKKDELKTVFDGAIGAFNEKHPDVKVKLEEIPWKNREQKILTALAAGNGPDVFYQLPDQIPQFANKDVLEPLTPYLEDNNMDDFSPGSLEAGTYQGTLYGLPILQEAQMMFYNPDIIKDIGEDPANVPKTWDEYNVWAEKAVAKGYYARDFNGGAACCNATLYPILWQFGGDVIDDSQNAVINNAEGVAAFQFIKDMYNKGWIPKDSISNQDQFPEYLSGKMLSVWGAGVTLSVLKTENRDYVTGPPLKGKAEASFGTVGMFVVPKNSKNKEAAAEFVKVLTNTETQMAFNKLANYIPTRKSASSIYDNDEDMKKFLEVAAYARPGVMSPVARTIMPKIQAEIAAMLEGGKTPQQAADAAAKAIQDEQSKG</sequence>
<gene>
    <name evidence="6" type="ORF">LQV63_26195</name>
</gene>
<dbReference type="RefSeq" id="WP_233698838.1">
    <property type="nucleotide sequence ID" value="NZ_JAJNBZ010000034.1"/>
</dbReference>
<dbReference type="Proteomes" id="UP001199916">
    <property type="component" value="Unassembled WGS sequence"/>
</dbReference>
<comment type="similarity">
    <text evidence="1">Belongs to the bacterial solute-binding protein 1 family.</text>
</comment>
<comment type="caution">
    <text evidence="6">The sequence shown here is derived from an EMBL/GenBank/DDBJ whole genome shotgun (WGS) entry which is preliminary data.</text>
</comment>
<dbReference type="CDD" id="cd13585">
    <property type="entry name" value="PBP2_TMBP_like"/>
    <property type="match status" value="1"/>
</dbReference>
<keyword evidence="2" id="KW-0813">Transport</keyword>
<keyword evidence="7" id="KW-1185">Reference proteome</keyword>
<accession>A0ABS8YT08</accession>